<evidence type="ECO:0000259" key="3">
    <source>
        <dbReference type="SMART" id="SM00822"/>
    </source>
</evidence>
<accession>A0ABS1CLQ0</accession>
<dbReference type="SMART" id="SM00822">
    <property type="entry name" value="PKS_KR"/>
    <property type="match status" value="1"/>
</dbReference>
<dbReference type="EMBL" id="NRRV01000059">
    <property type="protein sequence ID" value="MBK1632850.1"/>
    <property type="molecule type" value="Genomic_DNA"/>
</dbReference>
<sequence length="253" mass="25431">MSDSLDFGFAGKRFLVTGGSSGIGRAAVELLHGAGARVLATGTSTERLAALEADCPGVTSRVNDAGDPAAAEQLAAAVREGFGGLDGAFLNAGMARFEPLASLTAEAIDRQLAVNLRGPMLQVRALAPLLADGGAVVVNTSVARDSGLPGAAAYGASKGALRSLVRVLAAELAPRGIRVNAVSPGPIQTDFFSRSGLPDEAADAIAQSVLAKVPLGRFGVPAEAARVALFLLSGLASFVTGSEYVVDGGMSEL</sequence>
<evidence type="ECO:0000256" key="1">
    <source>
        <dbReference type="ARBA" id="ARBA00006484"/>
    </source>
</evidence>
<name>A0ABS1CLQ0_9GAMM</name>
<dbReference type="InterPro" id="IPR002347">
    <property type="entry name" value="SDR_fam"/>
</dbReference>
<dbReference type="InterPro" id="IPR057326">
    <property type="entry name" value="KR_dom"/>
</dbReference>
<dbReference type="InterPro" id="IPR020904">
    <property type="entry name" value="Sc_DH/Rdtase_CS"/>
</dbReference>
<dbReference type="RefSeq" id="WP_200240672.1">
    <property type="nucleotide sequence ID" value="NZ_NRRV01000059.1"/>
</dbReference>
<dbReference type="PANTHER" id="PTHR43477">
    <property type="entry name" value="DIHYDROANTICAPSIN 7-DEHYDROGENASE"/>
    <property type="match status" value="1"/>
</dbReference>
<keyword evidence="2" id="KW-0560">Oxidoreductase</keyword>
<proteinExistence type="inferred from homology"/>
<dbReference type="Proteomes" id="UP000748752">
    <property type="component" value="Unassembled WGS sequence"/>
</dbReference>
<comment type="caution">
    <text evidence="4">The sequence shown here is derived from an EMBL/GenBank/DDBJ whole genome shotgun (WGS) entry which is preliminary data.</text>
</comment>
<comment type="similarity">
    <text evidence="1">Belongs to the short-chain dehydrogenases/reductases (SDR) family.</text>
</comment>
<evidence type="ECO:0000313" key="5">
    <source>
        <dbReference type="Proteomes" id="UP000748752"/>
    </source>
</evidence>
<dbReference type="SUPFAM" id="SSF51735">
    <property type="entry name" value="NAD(P)-binding Rossmann-fold domains"/>
    <property type="match status" value="1"/>
</dbReference>
<organism evidence="4 5">
    <name type="scientific">Thiohalocapsa halophila</name>
    <dbReference type="NCBI Taxonomy" id="69359"/>
    <lineage>
        <taxon>Bacteria</taxon>
        <taxon>Pseudomonadati</taxon>
        <taxon>Pseudomonadota</taxon>
        <taxon>Gammaproteobacteria</taxon>
        <taxon>Chromatiales</taxon>
        <taxon>Chromatiaceae</taxon>
        <taxon>Thiohalocapsa</taxon>
    </lineage>
</organism>
<dbReference type="Gene3D" id="3.40.50.720">
    <property type="entry name" value="NAD(P)-binding Rossmann-like Domain"/>
    <property type="match status" value="1"/>
</dbReference>
<dbReference type="Pfam" id="PF13561">
    <property type="entry name" value="adh_short_C2"/>
    <property type="match status" value="1"/>
</dbReference>
<dbReference type="PROSITE" id="PS00061">
    <property type="entry name" value="ADH_SHORT"/>
    <property type="match status" value="1"/>
</dbReference>
<feature type="domain" description="Ketoreductase" evidence="3">
    <location>
        <begin position="12"/>
        <end position="185"/>
    </location>
</feature>
<dbReference type="CDD" id="cd05233">
    <property type="entry name" value="SDR_c"/>
    <property type="match status" value="1"/>
</dbReference>
<gene>
    <name evidence="4" type="ORF">CKO31_19280</name>
</gene>
<evidence type="ECO:0000256" key="2">
    <source>
        <dbReference type="ARBA" id="ARBA00023002"/>
    </source>
</evidence>
<reference evidence="4 5" key="1">
    <citation type="journal article" date="2020" name="Microorganisms">
        <title>Osmotic Adaptation and Compatible Solute Biosynthesis of Phototrophic Bacteria as Revealed from Genome Analyses.</title>
        <authorList>
            <person name="Imhoff J.F."/>
            <person name="Rahn T."/>
            <person name="Kunzel S."/>
            <person name="Keller A."/>
            <person name="Neulinger S.C."/>
        </authorList>
    </citation>
    <scope>NUCLEOTIDE SEQUENCE [LARGE SCALE GENOMIC DNA]</scope>
    <source>
        <strain evidence="4 5">DSM 6210</strain>
    </source>
</reference>
<dbReference type="InterPro" id="IPR051122">
    <property type="entry name" value="SDR_DHRS6-like"/>
</dbReference>
<evidence type="ECO:0000313" key="4">
    <source>
        <dbReference type="EMBL" id="MBK1632850.1"/>
    </source>
</evidence>
<dbReference type="PANTHER" id="PTHR43477:SF1">
    <property type="entry name" value="DIHYDROANTICAPSIN 7-DEHYDROGENASE"/>
    <property type="match status" value="1"/>
</dbReference>
<keyword evidence="5" id="KW-1185">Reference proteome</keyword>
<dbReference type="InterPro" id="IPR036291">
    <property type="entry name" value="NAD(P)-bd_dom_sf"/>
</dbReference>
<protein>
    <recommendedName>
        <fullName evidence="3">Ketoreductase domain-containing protein</fullName>
    </recommendedName>
</protein>
<dbReference type="PRINTS" id="PR00081">
    <property type="entry name" value="GDHRDH"/>
</dbReference>